<evidence type="ECO:0000313" key="4">
    <source>
        <dbReference type="Proteomes" id="UP000824005"/>
    </source>
</evidence>
<evidence type="ECO:0000259" key="2">
    <source>
        <dbReference type="Pfam" id="PF01425"/>
    </source>
</evidence>
<proteinExistence type="inferred from homology"/>
<feature type="domain" description="Amidase" evidence="2">
    <location>
        <begin position="25"/>
        <end position="455"/>
    </location>
</feature>
<evidence type="ECO:0000313" key="3">
    <source>
        <dbReference type="EMBL" id="HIY64915.1"/>
    </source>
</evidence>
<dbReference type="EMBL" id="DXDC01000037">
    <property type="protein sequence ID" value="HIY64915.1"/>
    <property type="molecule type" value="Genomic_DNA"/>
</dbReference>
<name>A0A9D1YSR0_9MICO</name>
<dbReference type="GO" id="GO:0003824">
    <property type="term" value="F:catalytic activity"/>
    <property type="evidence" value="ECO:0007669"/>
    <property type="project" value="InterPro"/>
</dbReference>
<dbReference type="Pfam" id="PF01425">
    <property type="entry name" value="Amidase"/>
    <property type="match status" value="1"/>
</dbReference>
<protein>
    <submittedName>
        <fullName evidence="3">Amidase</fullName>
    </submittedName>
</protein>
<accession>A0A9D1YSR0</accession>
<sequence length="477" mass="50490">MQDIEKFTALELWERMHAREISSEEVTRAFLDRAERLDDHGAFVTLTAELALERARALDNAVDRTALLHGIPTADKDLQLRAGVPTGFGSRAFAGFVPPESDALTQQLDASGTVSIGKTATPEFGFSGYTSSLATGHTTIPGHPGLGAGGSSGGAAAAVAAGLVPVAPGSDAGGSVRIPAAACGLVGLKPSRGRIPAASGLGSIGQLAVAGSIARTVADAALLLDGMIPREHGSTVHRTTLRSPELDDGSLLASAIRGDRPRARIAVLTGSTPWEEFCPTPVGDEAKAAVETAVRELTAAGHEIDEIQMPHLAGYADEFVTLWHFNAAALPVSAEQVELLEPLTRTFIESGKRITADRVVNAQRRFVEFERAVLAAFAPFDAVVTPTTALTPRPVGWHGDDPEENFRRQCQYTPHTSFVNVTGLPALSLPVHALDDGLTMSVQLIGRPGDEAGLLALGRQLERRIPWRERVERGFQQ</sequence>
<dbReference type="InterPro" id="IPR020556">
    <property type="entry name" value="Amidase_CS"/>
</dbReference>
<dbReference type="Proteomes" id="UP000824005">
    <property type="component" value="Unassembled WGS sequence"/>
</dbReference>
<organism evidence="3 4">
    <name type="scientific">Candidatus Agrococcus pullicola</name>
    <dbReference type="NCBI Taxonomy" id="2838429"/>
    <lineage>
        <taxon>Bacteria</taxon>
        <taxon>Bacillati</taxon>
        <taxon>Actinomycetota</taxon>
        <taxon>Actinomycetes</taxon>
        <taxon>Micrococcales</taxon>
        <taxon>Microbacteriaceae</taxon>
        <taxon>Agrococcus</taxon>
    </lineage>
</organism>
<reference evidence="3" key="2">
    <citation type="submission" date="2021-04" db="EMBL/GenBank/DDBJ databases">
        <authorList>
            <person name="Gilroy R."/>
        </authorList>
    </citation>
    <scope>NUCLEOTIDE SEQUENCE</scope>
    <source>
        <strain evidence="3">ChiGjej1B1-98</strain>
    </source>
</reference>
<dbReference type="PANTHER" id="PTHR11895:SF7">
    <property type="entry name" value="GLUTAMYL-TRNA(GLN) AMIDOTRANSFERASE SUBUNIT A, MITOCHONDRIAL"/>
    <property type="match status" value="1"/>
</dbReference>
<evidence type="ECO:0000256" key="1">
    <source>
        <dbReference type="ARBA" id="ARBA00009199"/>
    </source>
</evidence>
<dbReference type="SUPFAM" id="SSF75304">
    <property type="entry name" value="Amidase signature (AS) enzymes"/>
    <property type="match status" value="1"/>
</dbReference>
<dbReference type="Gene3D" id="3.90.1300.10">
    <property type="entry name" value="Amidase signature (AS) domain"/>
    <property type="match status" value="1"/>
</dbReference>
<dbReference type="PROSITE" id="PS00571">
    <property type="entry name" value="AMIDASES"/>
    <property type="match status" value="1"/>
</dbReference>
<dbReference type="PANTHER" id="PTHR11895">
    <property type="entry name" value="TRANSAMIDASE"/>
    <property type="match status" value="1"/>
</dbReference>
<reference evidence="3" key="1">
    <citation type="journal article" date="2021" name="PeerJ">
        <title>Extensive microbial diversity within the chicken gut microbiome revealed by metagenomics and culture.</title>
        <authorList>
            <person name="Gilroy R."/>
            <person name="Ravi A."/>
            <person name="Getino M."/>
            <person name="Pursley I."/>
            <person name="Horton D.L."/>
            <person name="Alikhan N.F."/>
            <person name="Baker D."/>
            <person name="Gharbi K."/>
            <person name="Hall N."/>
            <person name="Watson M."/>
            <person name="Adriaenssens E.M."/>
            <person name="Foster-Nyarko E."/>
            <person name="Jarju S."/>
            <person name="Secka A."/>
            <person name="Antonio M."/>
            <person name="Oren A."/>
            <person name="Chaudhuri R.R."/>
            <person name="La Ragione R."/>
            <person name="Hildebrand F."/>
            <person name="Pallen M.J."/>
        </authorList>
    </citation>
    <scope>NUCLEOTIDE SEQUENCE</scope>
    <source>
        <strain evidence="3">ChiGjej1B1-98</strain>
    </source>
</reference>
<dbReference type="InterPro" id="IPR000120">
    <property type="entry name" value="Amidase"/>
</dbReference>
<dbReference type="AlphaFoldDB" id="A0A9D1YSR0"/>
<dbReference type="InterPro" id="IPR023631">
    <property type="entry name" value="Amidase_dom"/>
</dbReference>
<comment type="similarity">
    <text evidence="1">Belongs to the amidase family.</text>
</comment>
<gene>
    <name evidence="3" type="ORF">H9830_01400</name>
</gene>
<dbReference type="InterPro" id="IPR036928">
    <property type="entry name" value="AS_sf"/>
</dbReference>
<comment type="caution">
    <text evidence="3">The sequence shown here is derived from an EMBL/GenBank/DDBJ whole genome shotgun (WGS) entry which is preliminary data.</text>
</comment>